<dbReference type="PANTHER" id="PTHR43329">
    <property type="entry name" value="EPOXIDE HYDROLASE"/>
    <property type="match status" value="1"/>
</dbReference>
<proteinExistence type="predicted"/>
<dbReference type="AlphaFoldDB" id="A0A852ZQM2"/>
<keyword evidence="1" id="KW-0378">Hydrolase</keyword>
<evidence type="ECO:0000313" key="4">
    <source>
        <dbReference type="Proteomes" id="UP000567795"/>
    </source>
</evidence>
<feature type="domain" description="AB hydrolase-1" evidence="2">
    <location>
        <begin position="17"/>
        <end position="297"/>
    </location>
</feature>
<organism evidence="3 4">
    <name type="scientific">Allostreptomyces psammosilenae</name>
    <dbReference type="NCBI Taxonomy" id="1892865"/>
    <lineage>
        <taxon>Bacteria</taxon>
        <taxon>Bacillati</taxon>
        <taxon>Actinomycetota</taxon>
        <taxon>Actinomycetes</taxon>
        <taxon>Kitasatosporales</taxon>
        <taxon>Streptomycetaceae</taxon>
        <taxon>Allostreptomyces</taxon>
    </lineage>
</organism>
<keyword evidence="4" id="KW-1185">Reference proteome</keyword>
<accession>A0A852ZQM2</accession>
<dbReference type="Pfam" id="PF00561">
    <property type="entry name" value="Abhydrolase_1"/>
    <property type="match status" value="1"/>
</dbReference>
<dbReference type="InterPro" id="IPR029058">
    <property type="entry name" value="AB_hydrolase_fold"/>
</dbReference>
<evidence type="ECO:0000259" key="2">
    <source>
        <dbReference type="Pfam" id="PF00561"/>
    </source>
</evidence>
<name>A0A852ZQM2_9ACTN</name>
<evidence type="ECO:0000313" key="3">
    <source>
        <dbReference type="EMBL" id="NYI04055.1"/>
    </source>
</evidence>
<protein>
    <submittedName>
        <fullName evidence="3">Pimeloyl-ACP methyl ester carboxylesterase</fullName>
    </submittedName>
</protein>
<comment type="caution">
    <text evidence="3">The sequence shown here is derived from an EMBL/GenBank/DDBJ whole genome shotgun (WGS) entry which is preliminary data.</text>
</comment>
<dbReference type="Proteomes" id="UP000567795">
    <property type="component" value="Unassembled WGS sequence"/>
</dbReference>
<dbReference type="InterPro" id="IPR000639">
    <property type="entry name" value="Epox_hydrolase-like"/>
</dbReference>
<dbReference type="InterPro" id="IPR000073">
    <property type="entry name" value="AB_hydrolase_1"/>
</dbReference>
<dbReference type="SUPFAM" id="SSF53474">
    <property type="entry name" value="alpha/beta-Hydrolases"/>
    <property type="match status" value="1"/>
</dbReference>
<gene>
    <name evidence="3" type="ORF">FHU37_000998</name>
</gene>
<dbReference type="Gene3D" id="3.40.50.1820">
    <property type="entry name" value="alpha/beta hydrolase"/>
    <property type="match status" value="1"/>
</dbReference>
<evidence type="ECO:0000256" key="1">
    <source>
        <dbReference type="ARBA" id="ARBA00022801"/>
    </source>
</evidence>
<dbReference type="GO" id="GO:0016787">
    <property type="term" value="F:hydrolase activity"/>
    <property type="evidence" value="ECO:0007669"/>
    <property type="project" value="UniProtKB-KW"/>
</dbReference>
<dbReference type="PRINTS" id="PR00412">
    <property type="entry name" value="EPOXHYDRLASE"/>
</dbReference>
<reference evidence="3 4" key="1">
    <citation type="submission" date="2020-07" db="EMBL/GenBank/DDBJ databases">
        <title>Sequencing the genomes of 1000 actinobacteria strains.</title>
        <authorList>
            <person name="Klenk H.-P."/>
        </authorList>
    </citation>
    <scope>NUCLEOTIDE SEQUENCE [LARGE SCALE GENOMIC DNA]</scope>
    <source>
        <strain evidence="3 4">DSM 42178</strain>
    </source>
</reference>
<dbReference type="EMBL" id="JACBZD010000001">
    <property type="protein sequence ID" value="NYI04055.1"/>
    <property type="molecule type" value="Genomic_DNA"/>
</dbReference>
<sequence>MATPAGRTHLVEQGSGPLVLLVHGFPESWYSWRQQLPALAAAGYRAVAIDVRGYGRSSRPGRVGAYRMVELVEDNAAVVRALGEETAVIVGHDWGSGIAANSALLRPDVFTAVGLLSVPYSPRGGIRPTEAFSRIGGEEEFYVSYFQEPGRAEAEIEPDVRGWLAGFYAGLSADTMPPAGEGSLFFVPRGGRLSDRFPSTGRLPAWLTEADLDFYAGEFERTGLTGALNRYRNVDRDWADLAAWDSAPIPQPSLFIGGALDSSTAWLADAIAAHPTTLPGVMGSHLLDGCGHWIQQERAEEVNRLLLDWLRGVRGP</sequence>